<dbReference type="GO" id="GO:0005524">
    <property type="term" value="F:ATP binding"/>
    <property type="evidence" value="ECO:0007669"/>
    <property type="project" value="UniProtKB-KW"/>
</dbReference>
<dbReference type="InterPro" id="IPR050095">
    <property type="entry name" value="ECF_ABC_transporter_ATP-bd"/>
</dbReference>
<reference evidence="12 13" key="1">
    <citation type="submission" date="2019-11" db="EMBL/GenBank/DDBJ databases">
        <title>Paenibacillus monticola sp. nov., a novel PGPR strain isolated from mountain sample in China.</title>
        <authorList>
            <person name="Zhao Q."/>
            <person name="Li H.-P."/>
            <person name="Zhang J.-L."/>
        </authorList>
    </citation>
    <scope>NUCLEOTIDE SEQUENCE [LARGE SCALE GENOMIC DNA]</scope>
    <source>
        <strain evidence="12 13">LC-T2</strain>
    </source>
</reference>
<sequence>MEIITAERLSFRYPDESRNSLDELSFSVNEGEFVVLCGPSGCGKTTLLRHLKRELTPVGTGSGTLKYQGQLLAELSPERAAGEIGMVFQNPDAQIVMDTVWHELAFSMENMGYPPSVMRSRLAEISGLFGLEPLLYKSVHELSGGQKQLLNLASVLLLQPKLLLLDEPTSQLDPVAAREFIGILQRLNEEMSMTIVISEHRLEEVLPLADRVLLLEDGALKAEGSPREMVRRIGKELSSSHLAYLPTAARLFLRLSPEAEYAELNSLPLTVREGKQWLQKRRLLETDAKGMAVAGSVANTGLSTDAEVLLNCREVTFRYEQDGPEVLKKLSLLLFRGELLTIMGGNGAGKSTLLHVISGLAKPQRGKAELAKGVSAGYLAQNPLLYFSQDTVLEELQHMAHYAGMTEAESQHEIAELTAIFQLQDLWGSHPQDISGGQQQKVALAMVLLLKPDILLLDEPTKGLDPGAKENLASLLLHLRSQGASIIIVTHDVEFAARHASRCAMLFDGGITAEGTPESFFSANYFYTTAVNRMVRDWLPQALTIEDVN</sequence>
<evidence type="ECO:0000256" key="6">
    <source>
        <dbReference type="ARBA" id="ARBA00022741"/>
    </source>
</evidence>
<protein>
    <submittedName>
        <fullName evidence="12">ATP-binding cassette domain-containing protein</fullName>
    </submittedName>
</protein>
<dbReference type="Proteomes" id="UP000463051">
    <property type="component" value="Unassembled WGS sequence"/>
</dbReference>
<evidence type="ECO:0000256" key="2">
    <source>
        <dbReference type="ARBA" id="ARBA00005417"/>
    </source>
</evidence>
<evidence type="ECO:0000256" key="3">
    <source>
        <dbReference type="ARBA" id="ARBA00022448"/>
    </source>
</evidence>
<dbReference type="InterPro" id="IPR003439">
    <property type="entry name" value="ABC_transporter-like_ATP-bd"/>
</dbReference>
<keyword evidence="6" id="KW-0547">Nucleotide-binding</keyword>
<dbReference type="InterPro" id="IPR003593">
    <property type="entry name" value="AAA+_ATPase"/>
</dbReference>
<dbReference type="AlphaFoldDB" id="A0A7X2KZR4"/>
<keyword evidence="13" id="KW-1185">Reference proteome</keyword>
<dbReference type="PANTHER" id="PTHR43553:SF23">
    <property type="entry name" value="ABC TRANSPORTER ATP-BINDING COMPONENT"/>
    <property type="match status" value="1"/>
</dbReference>
<dbReference type="RefSeq" id="WP_154116125.1">
    <property type="nucleotide sequence ID" value="NZ_WJXB01000001.1"/>
</dbReference>
<dbReference type="SUPFAM" id="SSF52540">
    <property type="entry name" value="P-loop containing nucleoside triphosphate hydrolases"/>
    <property type="match status" value="2"/>
</dbReference>
<dbReference type="InterPro" id="IPR017871">
    <property type="entry name" value="ABC_transporter-like_CS"/>
</dbReference>
<dbReference type="GO" id="GO:0043190">
    <property type="term" value="C:ATP-binding cassette (ABC) transporter complex"/>
    <property type="evidence" value="ECO:0007669"/>
    <property type="project" value="TreeGrafter"/>
</dbReference>
<evidence type="ECO:0000259" key="11">
    <source>
        <dbReference type="PROSITE" id="PS50893"/>
    </source>
</evidence>
<dbReference type="PROSITE" id="PS50893">
    <property type="entry name" value="ABC_TRANSPORTER_2"/>
    <property type="match status" value="2"/>
</dbReference>
<dbReference type="GO" id="GO:0042626">
    <property type="term" value="F:ATPase-coupled transmembrane transporter activity"/>
    <property type="evidence" value="ECO:0007669"/>
    <property type="project" value="TreeGrafter"/>
</dbReference>
<keyword evidence="7 12" id="KW-0067">ATP-binding</keyword>
<keyword evidence="4" id="KW-1003">Cell membrane</keyword>
<evidence type="ECO:0000256" key="1">
    <source>
        <dbReference type="ARBA" id="ARBA00004202"/>
    </source>
</evidence>
<evidence type="ECO:0000256" key="4">
    <source>
        <dbReference type="ARBA" id="ARBA00022475"/>
    </source>
</evidence>
<comment type="function">
    <text evidence="10">Probably part of an ABC transporter complex. Responsible for energy coupling to the transport system.</text>
</comment>
<keyword evidence="3" id="KW-0813">Transport</keyword>
<organism evidence="12 13">
    <name type="scientific">Paenibacillus monticola</name>
    <dbReference type="NCBI Taxonomy" id="2666075"/>
    <lineage>
        <taxon>Bacteria</taxon>
        <taxon>Bacillati</taxon>
        <taxon>Bacillota</taxon>
        <taxon>Bacilli</taxon>
        <taxon>Bacillales</taxon>
        <taxon>Paenibacillaceae</taxon>
        <taxon>Paenibacillus</taxon>
    </lineage>
</organism>
<accession>A0A7X2KZR4</accession>
<evidence type="ECO:0000256" key="9">
    <source>
        <dbReference type="ARBA" id="ARBA00023136"/>
    </source>
</evidence>
<dbReference type="SMART" id="SM00382">
    <property type="entry name" value="AAA"/>
    <property type="match status" value="2"/>
</dbReference>
<dbReference type="InterPro" id="IPR027417">
    <property type="entry name" value="P-loop_NTPase"/>
</dbReference>
<dbReference type="GO" id="GO:0016887">
    <property type="term" value="F:ATP hydrolysis activity"/>
    <property type="evidence" value="ECO:0007669"/>
    <property type="project" value="InterPro"/>
</dbReference>
<dbReference type="Pfam" id="PF00005">
    <property type="entry name" value="ABC_tran"/>
    <property type="match status" value="2"/>
</dbReference>
<dbReference type="PROSITE" id="PS00211">
    <property type="entry name" value="ABC_TRANSPORTER_1"/>
    <property type="match status" value="2"/>
</dbReference>
<dbReference type="EMBL" id="WJXB01000001">
    <property type="protein sequence ID" value="MRN51504.1"/>
    <property type="molecule type" value="Genomic_DNA"/>
</dbReference>
<dbReference type="InterPro" id="IPR015856">
    <property type="entry name" value="ABC_transpr_CbiO/EcfA_su"/>
</dbReference>
<gene>
    <name evidence="12" type="ORF">GJB61_00585</name>
</gene>
<evidence type="ECO:0000313" key="12">
    <source>
        <dbReference type="EMBL" id="MRN51504.1"/>
    </source>
</evidence>
<dbReference type="PANTHER" id="PTHR43553">
    <property type="entry name" value="HEAVY METAL TRANSPORTER"/>
    <property type="match status" value="1"/>
</dbReference>
<feature type="domain" description="ABC transporter" evidence="11">
    <location>
        <begin position="4"/>
        <end position="242"/>
    </location>
</feature>
<proteinExistence type="inferred from homology"/>
<keyword evidence="5" id="KW-0677">Repeat</keyword>
<dbReference type="CDD" id="cd03225">
    <property type="entry name" value="ABC_cobalt_CbiO_domain1"/>
    <property type="match status" value="1"/>
</dbReference>
<evidence type="ECO:0000313" key="13">
    <source>
        <dbReference type="Proteomes" id="UP000463051"/>
    </source>
</evidence>
<keyword evidence="9" id="KW-0472">Membrane</keyword>
<comment type="similarity">
    <text evidence="2">Belongs to the ABC transporter superfamily.</text>
</comment>
<comment type="subcellular location">
    <subcellularLocation>
        <location evidence="1">Cell membrane</location>
        <topology evidence="1">Peripheral membrane protein</topology>
    </subcellularLocation>
</comment>
<comment type="caution">
    <text evidence="12">The sequence shown here is derived from an EMBL/GenBank/DDBJ whole genome shotgun (WGS) entry which is preliminary data.</text>
</comment>
<dbReference type="Gene3D" id="3.40.50.300">
    <property type="entry name" value="P-loop containing nucleotide triphosphate hydrolases"/>
    <property type="match status" value="2"/>
</dbReference>
<evidence type="ECO:0000256" key="7">
    <source>
        <dbReference type="ARBA" id="ARBA00022840"/>
    </source>
</evidence>
<name>A0A7X2KZR4_9BACL</name>
<evidence type="ECO:0000256" key="5">
    <source>
        <dbReference type="ARBA" id="ARBA00022737"/>
    </source>
</evidence>
<evidence type="ECO:0000256" key="10">
    <source>
        <dbReference type="ARBA" id="ARBA00025157"/>
    </source>
</evidence>
<keyword evidence="8" id="KW-1278">Translocase</keyword>
<evidence type="ECO:0000256" key="8">
    <source>
        <dbReference type="ARBA" id="ARBA00022967"/>
    </source>
</evidence>
<feature type="domain" description="ABC transporter" evidence="11">
    <location>
        <begin position="310"/>
        <end position="533"/>
    </location>
</feature>